<evidence type="ECO:0000313" key="9">
    <source>
        <dbReference type="Proteomes" id="UP000030651"/>
    </source>
</evidence>
<evidence type="ECO:0000259" key="7">
    <source>
        <dbReference type="PROSITE" id="PS50089"/>
    </source>
</evidence>
<dbReference type="PROSITE" id="PS50089">
    <property type="entry name" value="ZF_RING_2"/>
    <property type="match status" value="1"/>
</dbReference>
<dbReference type="HOGENOM" id="CLU_618345_0_0_1"/>
<dbReference type="PANTHER" id="PTHR22763:SF162">
    <property type="entry name" value="TRANSMEMBRANE E3 UBIQUITIN-PROTEIN LIGASE 1"/>
    <property type="match status" value="1"/>
</dbReference>
<feature type="domain" description="RING-type" evidence="7">
    <location>
        <begin position="198"/>
        <end position="246"/>
    </location>
</feature>
<dbReference type="eggNOG" id="KOG0800">
    <property type="taxonomic scope" value="Eukaryota"/>
</dbReference>
<evidence type="ECO:0000256" key="2">
    <source>
        <dbReference type="ARBA" id="ARBA00022771"/>
    </source>
</evidence>
<evidence type="ECO:0000256" key="5">
    <source>
        <dbReference type="SAM" id="MobiDB-lite"/>
    </source>
</evidence>
<dbReference type="InterPro" id="IPR050731">
    <property type="entry name" value="HRD1_E3_ubiq-ligases"/>
</dbReference>
<feature type="compositionally biased region" description="Basic and acidic residues" evidence="5">
    <location>
        <begin position="292"/>
        <end position="307"/>
    </location>
</feature>
<evidence type="ECO:0000256" key="6">
    <source>
        <dbReference type="SAM" id="Phobius"/>
    </source>
</evidence>
<dbReference type="InParanoid" id="W3XSK4"/>
<evidence type="ECO:0000256" key="1">
    <source>
        <dbReference type="ARBA" id="ARBA00022723"/>
    </source>
</evidence>
<organism evidence="8 9">
    <name type="scientific">Pestalotiopsis fici (strain W106-1 / CGMCC3.15140)</name>
    <dbReference type="NCBI Taxonomy" id="1229662"/>
    <lineage>
        <taxon>Eukaryota</taxon>
        <taxon>Fungi</taxon>
        <taxon>Dikarya</taxon>
        <taxon>Ascomycota</taxon>
        <taxon>Pezizomycotina</taxon>
        <taxon>Sordariomycetes</taxon>
        <taxon>Xylariomycetidae</taxon>
        <taxon>Amphisphaeriales</taxon>
        <taxon>Sporocadaceae</taxon>
        <taxon>Pestalotiopsis</taxon>
    </lineage>
</organism>
<feature type="compositionally biased region" description="Polar residues" evidence="5">
    <location>
        <begin position="430"/>
        <end position="443"/>
    </location>
</feature>
<evidence type="ECO:0000313" key="8">
    <source>
        <dbReference type="EMBL" id="ETS88196.1"/>
    </source>
</evidence>
<dbReference type="AlphaFoldDB" id="W3XSK4"/>
<sequence length="443" mass="48724">MMPGSTTTTITPRLMYLPAHTIILHIHHPHLQLPQVLYRLQGLLKCMITRFLNLTLGMEATLIAAATIISILTGGFLQRKTADGIGEAHVAESTGNYKSITNYKSDDEYGFNAAHAAKHSLGDSPSDDDSESTDTAMITSDVLDDISAVAGPRARIRAAQMMRRAGVPQCGRKVASKKAIASLISVVPEDLPEEERSCIICYNDYGVETPEGIIESPLRLPKCQHVFGDHCIKKWLAESDSCPYCRDKLPSEPPTLHHRQEAVFHLMRQHASRHGESTDAGGIRTLGAHAYQHQDRRSPPIDNGEPRRRPRWRNRPSASSGRSNAPLNPVTGWALHYDTDPTRFGPSSHGQRHPMGPLGSPMTPRLPEGRNNQENNNPRFPGVHSFQSNEPGARLPFPNPLGATEMETAMGPSWASPRSGFLPYAVRNGPDNTVHQNGDNLPR</sequence>
<feature type="compositionally biased region" description="Polar residues" evidence="5">
    <location>
        <begin position="317"/>
        <end position="326"/>
    </location>
</feature>
<dbReference type="EMBL" id="KI912109">
    <property type="protein sequence ID" value="ETS88196.1"/>
    <property type="molecule type" value="Genomic_DNA"/>
</dbReference>
<feature type="region of interest" description="Disordered" evidence="5">
    <location>
        <begin position="289"/>
        <end position="443"/>
    </location>
</feature>
<gene>
    <name evidence="8" type="ORF">PFICI_02024</name>
</gene>
<keyword evidence="6" id="KW-0812">Transmembrane</keyword>
<keyword evidence="9" id="KW-1185">Reference proteome</keyword>
<dbReference type="OrthoDB" id="8062037at2759"/>
<dbReference type="KEGG" id="pfy:PFICI_02024"/>
<accession>W3XSK4</accession>
<dbReference type="GO" id="GO:0044695">
    <property type="term" value="C:Dsc E3 ubiquitin ligase complex"/>
    <property type="evidence" value="ECO:0007669"/>
    <property type="project" value="TreeGrafter"/>
</dbReference>
<keyword evidence="6" id="KW-0472">Membrane</keyword>
<dbReference type="InterPro" id="IPR001841">
    <property type="entry name" value="Znf_RING"/>
</dbReference>
<dbReference type="PANTHER" id="PTHR22763">
    <property type="entry name" value="RING ZINC FINGER PROTEIN"/>
    <property type="match status" value="1"/>
</dbReference>
<name>W3XSK4_PESFW</name>
<dbReference type="Proteomes" id="UP000030651">
    <property type="component" value="Unassembled WGS sequence"/>
</dbReference>
<feature type="transmembrane region" description="Helical" evidence="6">
    <location>
        <begin position="51"/>
        <end position="77"/>
    </location>
</feature>
<keyword evidence="6" id="KW-1133">Transmembrane helix</keyword>
<dbReference type="Gene3D" id="3.30.40.10">
    <property type="entry name" value="Zinc/RING finger domain, C3HC4 (zinc finger)"/>
    <property type="match status" value="1"/>
</dbReference>
<dbReference type="GO" id="GO:0012505">
    <property type="term" value="C:endomembrane system"/>
    <property type="evidence" value="ECO:0007669"/>
    <property type="project" value="TreeGrafter"/>
</dbReference>
<dbReference type="GO" id="GO:0043161">
    <property type="term" value="P:proteasome-mediated ubiquitin-dependent protein catabolic process"/>
    <property type="evidence" value="ECO:0007669"/>
    <property type="project" value="TreeGrafter"/>
</dbReference>
<dbReference type="GO" id="GO:0008270">
    <property type="term" value="F:zinc ion binding"/>
    <property type="evidence" value="ECO:0007669"/>
    <property type="project" value="UniProtKB-KW"/>
</dbReference>
<dbReference type="GO" id="GO:0061630">
    <property type="term" value="F:ubiquitin protein ligase activity"/>
    <property type="evidence" value="ECO:0007669"/>
    <property type="project" value="TreeGrafter"/>
</dbReference>
<dbReference type="SUPFAM" id="SSF57850">
    <property type="entry name" value="RING/U-box"/>
    <property type="match status" value="1"/>
</dbReference>
<dbReference type="Pfam" id="PF13639">
    <property type="entry name" value="zf-RING_2"/>
    <property type="match status" value="1"/>
</dbReference>
<dbReference type="STRING" id="1229662.W3XSK4"/>
<proteinExistence type="predicted"/>
<dbReference type="GeneID" id="19267037"/>
<keyword evidence="1" id="KW-0479">Metal-binding</keyword>
<reference evidence="9" key="1">
    <citation type="journal article" date="2015" name="BMC Genomics">
        <title>Genomic and transcriptomic analysis of the endophytic fungus Pestalotiopsis fici reveals its lifestyle and high potential for synthesis of natural products.</title>
        <authorList>
            <person name="Wang X."/>
            <person name="Zhang X."/>
            <person name="Liu L."/>
            <person name="Xiang M."/>
            <person name="Wang W."/>
            <person name="Sun X."/>
            <person name="Che Y."/>
            <person name="Guo L."/>
            <person name="Liu G."/>
            <person name="Guo L."/>
            <person name="Wang C."/>
            <person name="Yin W.B."/>
            <person name="Stadler M."/>
            <person name="Zhang X."/>
            <person name="Liu X."/>
        </authorList>
    </citation>
    <scope>NUCLEOTIDE SEQUENCE [LARGE SCALE GENOMIC DNA]</scope>
    <source>
        <strain evidence="9">W106-1 / CGMCC3.15140</strain>
    </source>
</reference>
<keyword evidence="2 4" id="KW-0863">Zinc-finger</keyword>
<evidence type="ECO:0000256" key="3">
    <source>
        <dbReference type="ARBA" id="ARBA00022833"/>
    </source>
</evidence>
<dbReference type="RefSeq" id="XP_007828796.1">
    <property type="nucleotide sequence ID" value="XM_007830605.1"/>
</dbReference>
<protein>
    <recommendedName>
        <fullName evidence="7">RING-type domain-containing protein</fullName>
    </recommendedName>
</protein>
<dbReference type="InterPro" id="IPR013083">
    <property type="entry name" value="Znf_RING/FYVE/PHD"/>
</dbReference>
<keyword evidence="3" id="KW-0862">Zinc</keyword>
<evidence type="ECO:0000256" key="4">
    <source>
        <dbReference type="PROSITE-ProRule" id="PRU00175"/>
    </source>
</evidence>